<evidence type="ECO:0000256" key="19">
    <source>
        <dbReference type="ARBA" id="ARBA00023027"/>
    </source>
</evidence>
<evidence type="ECO:0000256" key="15">
    <source>
        <dbReference type="ARBA" id="ARBA00022777"/>
    </source>
</evidence>
<gene>
    <name evidence="29" type="primary">thrA</name>
    <name evidence="29" type="ORF">E0W69_002285</name>
</gene>
<comment type="catalytic activity">
    <reaction evidence="25">
        <text>L-aspartate + ATP = 4-phospho-L-aspartate + ADP</text>
        <dbReference type="Rhea" id="RHEA:23776"/>
        <dbReference type="ChEBI" id="CHEBI:29991"/>
        <dbReference type="ChEBI" id="CHEBI:30616"/>
        <dbReference type="ChEBI" id="CHEBI:57535"/>
        <dbReference type="ChEBI" id="CHEBI:456216"/>
        <dbReference type="EC" id="2.7.2.4"/>
    </reaction>
    <physiologicalReaction direction="left-to-right" evidence="25">
        <dbReference type="Rhea" id="RHEA:23777"/>
    </physiologicalReaction>
</comment>
<dbReference type="EMBL" id="CP044016">
    <property type="protein sequence ID" value="QES87541.1"/>
    <property type="molecule type" value="Genomic_DNA"/>
</dbReference>
<dbReference type="InterPro" id="IPR001048">
    <property type="entry name" value="Asp/Glu/Uridylate_kinase"/>
</dbReference>
<evidence type="ECO:0000256" key="1">
    <source>
        <dbReference type="ARBA" id="ARBA00001920"/>
    </source>
</evidence>
<comment type="pathway">
    <text evidence="5">Amino-acid biosynthesis; L-methionine biosynthesis via de novo pathway; L-homoserine from L-aspartate: step 3/3.</text>
</comment>
<evidence type="ECO:0000256" key="25">
    <source>
        <dbReference type="ARBA" id="ARBA00048561"/>
    </source>
</evidence>
<comment type="pathway">
    <text evidence="3">Amino-acid biosynthesis; L-methionine biosynthesis via de novo pathway; L-homoserine from L-aspartate: step 1/3.</text>
</comment>
<evidence type="ECO:0000256" key="14">
    <source>
        <dbReference type="ARBA" id="ARBA00022741"/>
    </source>
</evidence>
<evidence type="ECO:0000256" key="10">
    <source>
        <dbReference type="ARBA" id="ARBA00022605"/>
    </source>
</evidence>
<keyword evidence="21" id="KW-0457">Lysine biosynthesis</keyword>
<dbReference type="Pfam" id="PF22468">
    <property type="entry name" value="ACT_9"/>
    <property type="match status" value="2"/>
</dbReference>
<dbReference type="Gene3D" id="3.30.360.10">
    <property type="entry name" value="Dihydrodipicolinate Reductase, domain 2"/>
    <property type="match status" value="1"/>
</dbReference>
<comment type="pathway">
    <text evidence="4">Amino-acid biosynthesis; L-threonine biosynthesis; L-threonine from L-aspartate: step 3/5.</text>
</comment>
<dbReference type="EC" id="1.1.1.3" evidence="29"/>
<comment type="similarity">
    <text evidence="7">In the C-terminal section; belongs to the homoserine dehydrogenase family.</text>
</comment>
<evidence type="ECO:0000256" key="27">
    <source>
        <dbReference type="ARBA" id="ARBA00049031"/>
    </source>
</evidence>
<evidence type="ECO:0000256" key="4">
    <source>
        <dbReference type="ARBA" id="ARBA00005056"/>
    </source>
</evidence>
<dbReference type="UniPathway" id="UPA00050">
    <property type="reaction ID" value="UER00063"/>
</dbReference>
<dbReference type="InterPro" id="IPR011147">
    <property type="entry name" value="Bifunc_Aspkin/hSer_DH"/>
</dbReference>
<keyword evidence="22" id="KW-0486">Methionine biosynthesis</keyword>
<dbReference type="InterPro" id="IPR036291">
    <property type="entry name" value="NAD(P)-bd_dom_sf"/>
</dbReference>
<dbReference type="Gene3D" id="3.30.2130.10">
    <property type="entry name" value="VC0802-like"/>
    <property type="match status" value="1"/>
</dbReference>
<dbReference type="Gene3D" id="3.40.50.720">
    <property type="entry name" value="NAD(P)-binding Rossmann-like Domain"/>
    <property type="match status" value="1"/>
</dbReference>
<evidence type="ECO:0000256" key="6">
    <source>
        <dbReference type="ARBA" id="ARBA00005139"/>
    </source>
</evidence>
<comment type="pathway">
    <text evidence="6">Amino-acid biosynthesis; L-threonine biosynthesis; L-threonine from L-aspartate: step 1/5.</text>
</comment>
<keyword evidence="11 29" id="KW-0808">Transferase</keyword>
<evidence type="ECO:0000256" key="17">
    <source>
        <dbReference type="ARBA" id="ARBA00022857"/>
    </source>
</evidence>
<evidence type="ECO:0000256" key="22">
    <source>
        <dbReference type="ARBA" id="ARBA00023167"/>
    </source>
</evidence>
<dbReference type="EC" id="2.7.2.4" evidence="29"/>
<dbReference type="UniPathway" id="UPA00034">
    <property type="reaction ID" value="UER00015"/>
</dbReference>
<dbReference type="SUPFAM" id="SSF53633">
    <property type="entry name" value="Carbamate kinase-like"/>
    <property type="match status" value="1"/>
</dbReference>
<organism evidence="29 30">
    <name type="scientific">Rhizosphaericola mali</name>
    <dbReference type="NCBI Taxonomy" id="2545455"/>
    <lineage>
        <taxon>Bacteria</taxon>
        <taxon>Pseudomonadati</taxon>
        <taxon>Bacteroidota</taxon>
        <taxon>Chitinophagia</taxon>
        <taxon>Chitinophagales</taxon>
        <taxon>Chitinophagaceae</taxon>
        <taxon>Rhizosphaericola</taxon>
    </lineage>
</organism>
<name>A0A5P2G7P1_9BACT</name>
<dbReference type="NCBIfam" id="TIGR00657">
    <property type="entry name" value="asp_kinases"/>
    <property type="match status" value="1"/>
</dbReference>
<keyword evidence="23" id="KW-0511">Multifunctional enzyme</keyword>
<evidence type="ECO:0000313" key="29">
    <source>
        <dbReference type="EMBL" id="QES87541.1"/>
    </source>
</evidence>
<dbReference type="PROSITE" id="PS01042">
    <property type="entry name" value="HOMOSER_DHGENASE"/>
    <property type="match status" value="1"/>
</dbReference>
<protein>
    <submittedName>
        <fullName evidence="29">Bifunctional aspartate kinase/homoserine dehydrogenase I</fullName>
        <ecNumber evidence="29">1.1.1.3</ecNumber>
        <ecNumber evidence="29">2.7.2.4</ecNumber>
    </submittedName>
</protein>
<evidence type="ECO:0000256" key="8">
    <source>
        <dbReference type="ARBA" id="ARBA00010046"/>
    </source>
</evidence>
<dbReference type="GO" id="GO:0009089">
    <property type="term" value="P:lysine biosynthetic process via diaminopimelate"/>
    <property type="evidence" value="ECO:0007669"/>
    <property type="project" value="UniProtKB-UniPathway"/>
</dbReference>
<dbReference type="PROSITE" id="PS51671">
    <property type="entry name" value="ACT"/>
    <property type="match status" value="1"/>
</dbReference>
<comment type="subunit">
    <text evidence="9">Homotetramer.</text>
</comment>
<dbReference type="PANTHER" id="PTHR43070:SF5">
    <property type="entry name" value="HOMOSERINE DEHYDROGENASE"/>
    <property type="match status" value="1"/>
</dbReference>
<keyword evidence="17" id="KW-0521">NADP</keyword>
<dbReference type="NCBIfam" id="NF006959">
    <property type="entry name" value="PRK09436.1"/>
    <property type="match status" value="1"/>
</dbReference>
<evidence type="ECO:0000256" key="24">
    <source>
        <dbReference type="ARBA" id="ARBA00044938"/>
    </source>
</evidence>
<feature type="domain" description="ACT" evidence="28">
    <location>
        <begin position="399"/>
        <end position="477"/>
    </location>
</feature>
<keyword evidence="18 29" id="KW-0560">Oxidoreductase</keyword>
<keyword evidence="19" id="KW-0520">NAD</keyword>
<dbReference type="InterPro" id="IPR049638">
    <property type="entry name" value="AK-HD"/>
</dbReference>
<dbReference type="Pfam" id="PF03447">
    <property type="entry name" value="NAD_binding_3"/>
    <property type="match status" value="1"/>
</dbReference>
<dbReference type="GO" id="GO:0009090">
    <property type="term" value="P:homoserine biosynthetic process"/>
    <property type="evidence" value="ECO:0007669"/>
    <property type="project" value="UniProtKB-ARBA"/>
</dbReference>
<dbReference type="GO" id="GO:0004072">
    <property type="term" value="F:aspartate kinase activity"/>
    <property type="evidence" value="ECO:0007669"/>
    <property type="project" value="UniProtKB-EC"/>
</dbReference>
<dbReference type="Gene3D" id="3.30.70.260">
    <property type="match status" value="1"/>
</dbReference>
<comment type="function">
    <text evidence="24">Bifunctional aspartate kinase and homoserine dehydrogenase that catalyzes the first and the third steps toward the synthesis of lysine, methionine and threonine from aspartate.</text>
</comment>
<evidence type="ECO:0000256" key="23">
    <source>
        <dbReference type="ARBA" id="ARBA00023268"/>
    </source>
</evidence>
<dbReference type="RefSeq" id="WP_131328418.1">
    <property type="nucleotide sequence ID" value="NZ_CP044016.1"/>
</dbReference>
<dbReference type="FunFam" id="3.30.2130.10:FF:000001">
    <property type="entry name" value="Bifunctional aspartokinase/homoserine dehydrogenase"/>
    <property type="match status" value="1"/>
</dbReference>
<dbReference type="InterPro" id="IPR019811">
    <property type="entry name" value="HDH_CS"/>
</dbReference>
<proteinExistence type="inferred from homology"/>
<evidence type="ECO:0000256" key="18">
    <source>
        <dbReference type="ARBA" id="ARBA00023002"/>
    </source>
</evidence>
<dbReference type="AlphaFoldDB" id="A0A5P2G7P1"/>
<keyword evidence="14" id="KW-0547">Nucleotide-binding</keyword>
<dbReference type="InterPro" id="IPR054352">
    <property type="entry name" value="ACT_Aspartokinase"/>
</dbReference>
<dbReference type="Gene3D" id="3.40.1160.10">
    <property type="entry name" value="Acetylglutamate kinase-like"/>
    <property type="match status" value="1"/>
</dbReference>
<evidence type="ECO:0000256" key="16">
    <source>
        <dbReference type="ARBA" id="ARBA00022840"/>
    </source>
</evidence>
<evidence type="ECO:0000259" key="28">
    <source>
        <dbReference type="PROSITE" id="PS51671"/>
    </source>
</evidence>
<dbReference type="GO" id="GO:0050661">
    <property type="term" value="F:NADP binding"/>
    <property type="evidence" value="ECO:0007669"/>
    <property type="project" value="InterPro"/>
</dbReference>
<comment type="catalytic activity">
    <reaction evidence="27">
        <text>L-homoserine + NAD(+) = L-aspartate 4-semialdehyde + NADH + H(+)</text>
        <dbReference type="Rhea" id="RHEA:15757"/>
        <dbReference type="ChEBI" id="CHEBI:15378"/>
        <dbReference type="ChEBI" id="CHEBI:57476"/>
        <dbReference type="ChEBI" id="CHEBI:57540"/>
        <dbReference type="ChEBI" id="CHEBI:57945"/>
        <dbReference type="ChEBI" id="CHEBI:537519"/>
        <dbReference type="EC" id="1.1.1.3"/>
    </reaction>
    <physiologicalReaction direction="right-to-left" evidence="27">
        <dbReference type="Rhea" id="RHEA:15759"/>
    </physiologicalReaction>
</comment>
<dbReference type="InterPro" id="IPR042199">
    <property type="entry name" value="AsparK_Bifunc_asparK/hSer_DH"/>
</dbReference>
<dbReference type="SUPFAM" id="SSF55021">
    <property type="entry name" value="ACT-like"/>
    <property type="match status" value="2"/>
</dbReference>
<keyword evidence="20" id="KW-0915">Sodium</keyword>
<dbReference type="InterPro" id="IPR001342">
    <property type="entry name" value="HDH_cat"/>
</dbReference>
<comment type="pathway">
    <text evidence="2">Amino-acid biosynthesis; L-lysine biosynthesis via DAP pathway; (S)-tetrahydrodipicolinate from L-aspartate: step 1/4.</text>
</comment>
<dbReference type="Gene3D" id="1.20.120.1320">
    <property type="entry name" value="Aspartokinase, catalytic domain"/>
    <property type="match status" value="1"/>
</dbReference>
<keyword evidence="15 29" id="KW-0418">Kinase</keyword>
<evidence type="ECO:0000256" key="21">
    <source>
        <dbReference type="ARBA" id="ARBA00023154"/>
    </source>
</evidence>
<dbReference type="GO" id="GO:0009088">
    <property type="term" value="P:threonine biosynthetic process"/>
    <property type="evidence" value="ECO:0007669"/>
    <property type="project" value="UniProtKB-UniPathway"/>
</dbReference>
<dbReference type="Pfam" id="PF00696">
    <property type="entry name" value="AA_kinase"/>
    <property type="match status" value="1"/>
</dbReference>
<dbReference type="CDD" id="cd04922">
    <property type="entry name" value="ACT_AKi-HSDH-ThrA_2"/>
    <property type="match status" value="1"/>
</dbReference>
<keyword evidence="12" id="KW-0791">Threonine biosynthesis</keyword>
<dbReference type="OrthoDB" id="9799110at2"/>
<dbReference type="SUPFAM" id="SSF55347">
    <property type="entry name" value="Glyceraldehyde-3-phosphate dehydrogenase-like, C-terminal domain"/>
    <property type="match status" value="1"/>
</dbReference>
<dbReference type="CDD" id="cd04243">
    <property type="entry name" value="AAK_AK-HSDH-like"/>
    <property type="match status" value="1"/>
</dbReference>
<dbReference type="PROSITE" id="PS00324">
    <property type="entry name" value="ASPARTOKINASE"/>
    <property type="match status" value="1"/>
</dbReference>
<accession>A0A5P2G7P1</accession>
<evidence type="ECO:0000256" key="9">
    <source>
        <dbReference type="ARBA" id="ARBA00011881"/>
    </source>
</evidence>
<keyword evidence="30" id="KW-1185">Reference proteome</keyword>
<evidence type="ECO:0000256" key="11">
    <source>
        <dbReference type="ARBA" id="ARBA00022679"/>
    </source>
</evidence>
<evidence type="ECO:0000256" key="12">
    <source>
        <dbReference type="ARBA" id="ARBA00022697"/>
    </source>
</evidence>
<dbReference type="InterPro" id="IPR002912">
    <property type="entry name" value="ACT_dom"/>
</dbReference>
<evidence type="ECO:0000256" key="5">
    <source>
        <dbReference type="ARBA" id="ARBA00005062"/>
    </source>
</evidence>
<evidence type="ECO:0000256" key="13">
    <source>
        <dbReference type="ARBA" id="ARBA00022723"/>
    </source>
</evidence>
<dbReference type="InterPro" id="IPR001341">
    <property type="entry name" value="Asp_kinase"/>
</dbReference>
<dbReference type="InterPro" id="IPR036393">
    <property type="entry name" value="AceGlu_kinase-like_sf"/>
</dbReference>
<dbReference type="GO" id="GO:0005524">
    <property type="term" value="F:ATP binding"/>
    <property type="evidence" value="ECO:0007669"/>
    <property type="project" value="UniProtKB-KW"/>
</dbReference>
<keyword evidence="13" id="KW-0479">Metal-binding</keyword>
<dbReference type="InterPro" id="IPR018042">
    <property type="entry name" value="Aspartate_kinase_CS"/>
</dbReference>
<dbReference type="PIRSF" id="PIRSF000727">
    <property type="entry name" value="ThrA"/>
    <property type="match status" value="1"/>
</dbReference>
<dbReference type="KEGG" id="arac:E0W69_002285"/>
<keyword evidence="10" id="KW-0028">Amino-acid biosynthesis</keyword>
<dbReference type="Proteomes" id="UP000292424">
    <property type="component" value="Chromosome"/>
</dbReference>
<evidence type="ECO:0000256" key="26">
    <source>
        <dbReference type="ARBA" id="ARBA00048841"/>
    </source>
</evidence>
<dbReference type="InterPro" id="IPR005106">
    <property type="entry name" value="Asp/hSer_DH_NAD-bd"/>
</dbReference>
<evidence type="ECO:0000313" key="30">
    <source>
        <dbReference type="Proteomes" id="UP000292424"/>
    </source>
</evidence>
<dbReference type="UniPathway" id="UPA00051">
    <property type="reaction ID" value="UER00462"/>
</dbReference>
<evidence type="ECO:0000256" key="2">
    <source>
        <dbReference type="ARBA" id="ARBA00004766"/>
    </source>
</evidence>
<dbReference type="Pfam" id="PF00742">
    <property type="entry name" value="Homoserine_dh"/>
    <property type="match status" value="1"/>
</dbReference>
<dbReference type="InterPro" id="IPR045865">
    <property type="entry name" value="ACT-like_dom_sf"/>
</dbReference>
<dbReference type="CDD" id="cd04921">
    <property type="entry name" value="ACT_AKi-HSDH-ThrA-like_1"/>
    <property type="match status" value="1"/>
</dbReference>
<evidence type="ECO:0000256" key="20">
    <source>
        <dbReference type="ARBA" id="ARBA00023053"/>
    </source>
</evidence>
<dbReference type="FunFam" id="3.30.360.10:FF:000006">
    <property type="entry name" value="Bifunctional aspartokinase/homoserine dehydrogenase"/>
    <property type="match status" value="1"/>
</dbReference>
<evidence type="ECO:0000256" key="7">
    <source>
        <dbReference type="ARBA" id="ARBA00007952"/>
    </source>
</evidence>
<reference evidence="29 30" key="1">
    <citation type="submission" date="2019-09" db="EMBL/GenBank/DDBJ databases">
        <title>Complete genome sequence of Arachidicoccus sp. B3-10 isolated from apple orchard soil.</title>
        <authorList>
            <person name="Kim H.S."/>
            <person name="Han K.-I."/>
            <person name="Suh M.K."/>
            <person name="Lee K.C."/>
            <person name="Eom M.K."/>
            <person name="Kim J.-S."/>
            <person name="Kang S.W."/>
            <person name="Sin Y."/>
            <person name="Lee J.-S."/>
        </authorList>
    </citation>
    <scope>NUCLEOTIDE SEQUENCE [LARGE SCALE GENOMIC DNA]</scope>
    <source>
        <strain evidence="29 30">B3-10</strain>
    </source>
</reference>
<comment type="similarity">
    <text evidence="8">In the N-terminal section; belongs to the aspartokinase family.</text>
</comment>
<sequence length="813" mass="88194">MQVLKFGGSSVANAENIKKVVQIVTHNNYAKQIVVVSAMKGVTDKLLQLGDKSCQPEKEYEKILQSLTTQHIEAANELLPVATRSGCLSMIMQIFNELEDICESVFRLQELSPATKDRIVGYGELLSSKIISAYLESIKVKNVWMDSRAVIETNNNYSYAAVDFEKTNVKIKDFLKSNPANLYMAPGFIARGNNGHATTLGRGGSDYSAAIYAAAVDAPSLEIWTDVSGMMTADPRWVPSAKPIPMISYKEAMELSHFGAKVIYPPTILPVMQKNIPVWVKNTFAPEDKGTLMNATASHEGNIVSGISSITEVALLSLEGGGMVGIPGFSKTLFEALAFAKVNVILITQGSSEYSICVAVNAVDASRASEAINKAFEFDIVNNKVFPVVEEDNLSIVALVGDKMKSHPNISGKMFGTLGRNGINVRAIAQGSSEKNISAVISNADVKKAVNVLHEAFFESVYKQLNVYVVGTGNVGGRLLEQIHHQLKYLKKNLSVEVRIVGLSNSRNMLIKENGSVSLTKWKEELEAAEAGDLDTFVNAVISKNLRNSIVVDVTANAAVAAVYGRLLSKSIAVVACNKIAASSSYASYAQLKSLSHEFNAPFLFETNVGAGLPVIGTLNDLIRSGDVVNKVQAVLSGTLNFVFNNYDATKPFAEVVRQAQAEGYTEPDPRLDLGGTDVMRKIMILAREAGYILEMDEIKNKSFLPASCFEGSVEDFYKEMEKHEAHFKALYNAAAKENCKLKFVAEFVNGKASVGLQHIPADSDFYHLYGKDNIVLFYTMRYPDQPLVVKGAGAGADVTASGVFADLIKAGI</sequence>
<comment type="catalytic activity">
    <reaction evidence="26">
        <text>L-homoserine + NADP(+) = L-aspartate 4-semialdehyde + NADPH + H(+)</text>
        <dbReference type="Rhea" id="RHEA:15761"/>
        <dbReference type="ChEBI" id="CHEBI:15378"/>
        <dbReference type="ChEBI" id="CHEBI:57476"/>
        <dbReference type="ChEBI" id="CHEBI:57783"/>
        <dbReference type="ChEBI" id="CHEBI:58349"/>
        <dbReference type="ChEBI" id="CHEBI:537519"/>
        <dbReference type="EC" id="1.1.1.3"/>
    </reaction>
    <physiologicalReaction direction="right-to-left" evidence="26">
        <dbReference type="Rhea" id="RHEA:15763"/>
    </physiologicalReaction>
</comment>
<dbReference type="SUPFAM" id="SSF51735">
    <property type="entry name" value="NAD(P)-binding Rossmann-fold domains"/>
    <property type="match status" value="1"/>
</dbReference>
<dbReference type="GO" id="GO:0046872">
    <property type="term" value="F:metal ion binding"/>
    <property type="evidence" value="ECO:0007669"/>
    <property type="project" value="UniProtKB-KW"/>
</dbReference>
<dbReference type="GO" id="GO:0004412">
    <property type="term" value="F:homoserine dehydrogenase activity"/>
    <property type="evidence" value="ECO:0007669"/>
    <property type="project" value="UniProtKB-EC"/>
</dbReference>
<evidence type="ECO:0000256" key="3">
    <source>
        <dbReference type="ARBA" id="ARBA00004986"/>
    </source>
</evidence>
<keyword evidence="16" id="KW-0067">ATP-binding</keyword>
<dbReference type="PANTHER" id="PTHR43070">
    <property type="match status" value="1"/>
</dbReference>
<dbReference type="GO" id="GO:0009086">
    <property type="term" value="P:methionine biosynthetic process"/>
    <property type="evidence" value="ECO:0007669"/>
    <property type="project" value="UniProtKB-KW"/>
</dbReference>
<comment type="cofactor">
    <cofactor evidence="1">
        <name>a metal cation</name>
        <dbReference type="ChEBI" id="CHEBI:25213"/>
    </cofactor>
</comment>